<protein>
    <submittedName>
        <fullName evidence="1">Uncharacterized protein</fullName>
    </submittedName>
</protein>
<dbReference type="EMBL" id="BARS01026318">
    <property type="protein sequence ID" value="GAG00116.1"/>
    <property type="molecule type" value="Genomic_DNA"/>
</dbReference>
<feature type="non-terminal residue" evidence="1">
    <location>
        <position position="1"/>
    </location>
</feature>
<reference evidence="1" key="1">
    <citation type="journal article" date="2014" name="Front. Microbiol.">
        <title>High frequency of phylogenetically diverse reductive dehalogenase-homologous genes in deep subseafloor sedimentary metagenomes.</title>
        <authorList>
            <person name="Kawai M."/>
            <person name="Futagami T."/>
            <person name="Toyoda A."/>
            <person name="Takaki Y."/>
            <person name="Nishi S."/>
            <person name="Hori S."/>
            <person name="Arai W."/>
            <person name="Tsubouchi T."/>
            <person name="Morono Y."/>
            <person name="Uchiyama I."/>
            <person name="Ito T."/>
            <person name="Fujiyama A."/>
            <person name="Inagaki F."/>
            <person name="Takami H."/>
        </authorList>
    </citation>
    <scope>NUCLEOTIDE SEQUENCE</scope>
    <source>
        <strain evidence="1">Expedition CK06-06</strain>
    </source>
</reference>
<evidence type="ECO:0000313" key="1">
    <source>
        <dbReference type="EMBL" id="GAG00116.1"/>
    </source>
</evidence>
<accession>X0VHV1</accession>
<gene>
    <name evidence="1" type="ORF">S01H1_41491</name>
</gene>
<organism evidence="1">
    <name type="scientific">marine sediment metagenome</name>
    <dbReference type="NCBI Taxonomy" id="412755"/>
    <lineage>
        <taxon>unclassified sequences</taxon>
        <taxon>metagenomes</taxon>
        <taxon>ecological metagenomes</taxon>
    </lineage>
</organism>
<dbReference type="AlphaFoldDB" id="X0VHV1"/>
<sequence length="46" mass="5327">SKIPYVNRLFKNVGIARTTQSLMLMVTPRIIIQEEEEDKLLGVERP</sequence>
<proteinExistence type="predicted"/>
<name>X0VHV1_9ZZZZ</name>
<comment type="caution">
    <text evidence="1">The sequence shown here is derived from an EMBL/GenBank/DDBJ whole genome shotgun (WGS) entry which is preliminary data.</text>
</comment>